<evidence type="ECO:0000256" key="1">
    <source>
        <dbReference type="SAM" id="MobiDB-lite"/>
    </source>
</evidence>
<evidence type="ECO:0000313" key="2">
    <source>
        <dbReference type="EMBL" id="GJD94323.1"/>
    </source>
</evidence>
<feature type="region of interest" description="Disordered" evidence="1">
    <location>
        <begin position="124"/>
        <end position="152"/>
    </location>
</feature>
<dbReference type="Proteomes" id="UP001055125">
    <property type="component" value="Unassembled WGS sequence"/>
</dbReference>
<gene>
    <name evidence="2" type="ORF">OCOJLMKI_1525</name>
</gene>
<dbReference type="RefSeq" id="WP_238243508.1">
    <property type="nucleotide sequence ID" value="NZ_BPQP01000021.1"/>
</dbReference>
<name>A0ABQ4RXF9_9HYPH</name>
<comment type="caution">
    <text evidence="2">The sequence shown here is derived from an EMBL/GenBank/DDBJ whole genome shotgun (WGS) entry which is preliminary data.</text>
</comment>
<proteinExistence type="predicted"/>
<dbReference type="EMBL" id="BPQP01000021">
    <property type="protein sequence ID" value="GJD94323.1"/>
    <property type="molecule type" value="Genomic_DNA"/>
</dbReference>
<reference evidence="2" key="1">
    <citation type="journal article" date="2021" name="Front. Microbiol.">
        <title>Comprehensive Comparative Genomics and Phenotyping of Methylobacterium Species.</title>
        <authorList>
            <person name="Alessa O."/>
            <person name="Ogura Y."/>
            <person name="Fujitani Y."/>
            <person name="Takami H."/>
            <person name="Hayashi T."/>
            <person name="Sahin N."/>
            <person name="Tani A."/>
        </authorList>
    </citation>
    <scope>NUCLEOTIDE SEQUENCE</scope>
    <source>
        <strain evidence="2">DSM 19015</strain>
    </source>
</reference>
<evidence type="ECO:0000313" key="3">
    <source>
        <dbReference type="Proteomes" id="UP001055125"/>
    </source>
</evidence>
<organism evidence="2 3">
    <name type="scientific">Methylobacterium iners</name>
    <dbReference type="NCBI Taxonomy" id="418707"/>
    <lineage>
        <taxon>Bacteria</taxon>
        <taxon>Pseudomonadati</taxon>
        <taxon>Pseudomonadota</taxon>
        <taxon>Alphaproteobacteria</taxon>
        <taxon>Hyphomicrobiales</taxon>
        <taxon>Methylobacteriaceae</taxon>
        <taxon>Methylobacterium</taxon>
    </lineage>
</organism>
<keyword evidence="3" id="KW-1185">Reference proteome</keyword>
<reference evidence="2" key="2">
    <citation type="submission" date="2021-08" db="EMBL/GenBank/DDBJ databases">
        <authorList>
            <person name="Tani A."/>
            <person name="Ola A."/>
            <person name="Ogura Y."/>
            <person name="Katsura K."/>
            <person name="Hayashi T."/>
        </authorList>
    </citation>
    <scope>NUCLEOTIDE SEQUENCE</scope>
    <source>
        <strain evidence="2">DSM 19015</strain>
    </source>
</reference>
<accession>A0ABQ4RXF9</accession>
<sequence length="213" mass="22160">MSGKTRHGSDPDHFASESRAGMALPLLPTLIVAALVGTMALCHEPAAPGPETRAAAVDAAQQVPVGEPQGEVAVANPLPASLAFAQQFPMNPEIWVVPSATAQVALRTEPSRPATTRTVRVTTTASRPTCPGTRCGDPRAVATTDAPTNPPRHVADVEDSPFPALPDLALPDLTLPFAPTVRAATRFIGEQAVAMRSEAGTLRDSVVELVGLR</sequence>
<protein>
    <submittedName>
        <fullName evidence="2">Uncharacterized protein</fullName>
    </submittedName>
</protein>